<proteinExistence type="predicted"/>
<dbReference type="PROSITE" id="PS50848">
    <property type="entry name" value="START"/>
    <property type="match status" value="1"/>
</dbReference>
<comment type="caution">
    <text evidence="2">The sequence shown here is derived from an EMBL/GenBank/DDBJ whole genome shotgun (WGS) entry which is preliminary data.</text>
</comment>
<evidence type="ECO:0000259" key="1">
    <source>
        <dbReference type="PROSITE" id="PS50848"/>
    </source>
</evidence>
<evidence type="ECO:0000313" key="3">
    <source>
        <dbReference type="Proteomes" id="UP000187209"/>
    </source>
</evidence>
<dbReference type="PANTHER" id="PTHR19308:SF56">
    <property type="entry name" value="START DOMAIN-CONTAINING PROTEIN"/>
    <property type="match status" value="1"/>
</dbReference>
<dbReference type="PANTHER" id="PTHR19308">
    <property type="entry name" value="PHOSPHATIDYLCHOLINE TRANSFER PROTEIN"/>
    <property type="match status" value="1"/>
</dbReference>
<dbReference type="GO" id="GO:0008289">
    <property type="term" value="F:lipid binding"/>
    <property type="evidence" value="ECO:0007669"/>
    <property type="project" value="InterPro"/>
</dbReference>
<dbReference type="Proteomes" id="UP000187209">
    <property type="component" value="Unassembled WGS sequence"/>
</dbReference>
<dbReference type="Gene3D" id="3.30.530.20">
    <property type="match status" value="1"/>
</dbReference>
<reference evidence="2 3" key="1">
    <citation type="submission" date="2016-11" db="EMBL/GenBank/DDBJ databases">
        <title>The macronuclear genome of Stentor coeruleus: a giant cell with tiny introns.</title>
        <authorList>
            <person name="Slabodnick M."/>
            <person name="Ruby J.G."/>
            <person name="Reiff S.B."/>
            <person name="Swart E.C."/>
            <person name="Gosai S."/>
            <person name="Prabakaran S."/>
            <person name="Witkowska E."/>
            <person name="Larue G.E."/>
            <person name="Fisher S."/>
            <person name="Freeman R.M."/>
            <person name="Gunawardena J."/>
            <person name="Chu W."/>
            <person name="Stover N.A."/>
            <person name="Gregory B.D."/>
            <person name="Nowacki M."/>
            <person name="Derisi J."/>
            <person name="Roy S.W."/>
            <person name="Marshall W.F."/>
            <person name="Sood P."/>
        </authorList>
    </citation>
    <scope>NUCLEOTIDE SEQUENCE [LARGE SCALE GENOMIC DNA]</scope>
    <source>
        <strain evidence="2">WM001</strain>
    </source>
</reference>
<dbReference type="SUPFAM" id="SSF55961">
    <property type="entry name" value="Bet v1-like"/>
    <property type="match status" value="1"/>
</dbReference>
<dbReference type="EMBL" id="MPUH01000018">
    <property type="protein sequence ID" value="OMJ94977.1"/>
    <property type="molecule type" value="Genomic_DNA"/>
</dbReference>
<dbReference type="InterPro" id="IPR051213">
    <property type="entry name" value="START_lipid_transfer"/>
</dbReference>
<gene>
    <name evidence="2" type="ORF">SteCoe_1669</name>
</gene>
<dbReference type="CDD" id="cd00177">
    <property type="entry name" value="START"/>
    <property type="match status" value="1"/>
</dbReference>
<sequence length="201" mass="22842">MEDSHMDKANELLDALLPVINEYFALADGWESLGTSEGVTGSRILHPNGLQIVKVTSLLPKSVPEVLAYYWDLSKKPKYEHKLKECRCVKDFSENFRLVYSQFALHWPISNRDFVVAQRWNEKDDGIVIYSKSLDGVLPETYGVVRGEVFFEAQYLKRNASSTEITTLYCTDLKGSLPRVAINKIANRQIGKLGVIKKDLK</sequence>
<accession>A0A1R2D132</accession>
<name>A0A1R2D132_9CILI</name>
<dbReference type="InterPro" id="IPR002913">
    <property type="entry name" value="START_lipid-bd_dom"/>
</dbReference>
<dbReference type="InterPro" id="IPR023393">
    <property type="entry name" value="START-like_dom_sf"/>
</dbReference>
<organism evidence="2 3">
    <name type="scientific">Stentor coeruleus</name>
    <dbReference type="NCBI Taxonomy" id="5963"/>
    <lineage>
        <taxon>Eukaryota</taxon>
        <taxon>Sar</taxon>
        <taxon>Alveolata</taxon>
        <taxon>Ciliophora</taxon>
        <taxon>Postciliodesmatophora</taxon>
        <taxon>Heterotrichea</taxon>
        <taxon>Heterotrichida</taxon>
        <taxon>Stentoridae</taxon>
        <taxon>Stentor</taxon>
    </lineage>
</organism>
<dbReference type="GO" id="GO:0005737">
    <property type="term" value="C:cytoplasm"/>
    <property type="evidence" value="ECO:0007669"/>
    <property type="project" value="UniProtKB-ARBA"/>
</dbReference>
<dbReference type="OrthoDB" id="10252833at2759"/>
<protein>
    <recommendedName>
        <fullName evidence="1">START domain-containing protein</fullName>
    </recommendedName>
</protein>
<dbReference type="Pfam" id="PF01852">
    <property type="entry name" value="START"/>
    <property type="match status" value="1"/>
</dbReference>
<feature type="domain" description="START" evidence="1">
    <location>
        <begin position="14"/>
        <end position="183"/>
    </location>
</feature>
<evidence type="ECO:0000313" key="2">
    <source>
        <dbReference type="EMBL" id="OMJ94977.1"/>
    </source>
</evidence>
<dbReference type="AlphaFoldDB" id="A0A1R2D132"/>
<keyword evidence="3" id="KW-1185">Reference proteome</keyword>